<evidence type="ECO:0000259" key="11">
    <source>
        <dbReference type="PROSITE" id="PS50975"/>
    </source>
</evidence>
<dbReference type="KEGG" id="dmp:FAK_37400"/>
<keyword evidence="8" id="KW-0648">Protein biosynthesis</keyword>
<protein>
    <submittedName>
        <fullName evidence="12">Alpha-L-glutamate ligase 2</fullName>
    </submittedName>
</protein>
<dbReference type="GO" id="GO:0018169">
    <property type="term" value="F:ribosomal S6-glutamic acid ligase activity"/>
    <property type="evidence" value="ECO:0007669"/>
    <property type="project" value="TreeGrafter"/>
</dbReference>
<keyword evidence="7" id="KW-0460">Magnesium</keyword>
<keyword evidence="4" id="KW-0479">Metal-binding</keyword>
<dbReference type="InterPro" id="IPR013651">
    <property type="entry name" value="ATP-grasp_RimK-type"/>
</dbReference>
<dbReference type="GO" id="GO:0005737">
    <property type="term" value="C:cytoplasm"/>
    <property type="evidence" value="ECO:0007669"/>
    <property type="project" value="TreeGrafter"/>
</dbReference>
<dbReference type="Gene3D" id="3.30.470.20">
    <property type="entry name" value="ATP-grasp fold, B domain"/>
    <property type="match status" value="1"/>
</dbReference>
<dbReference type="InterPro" id="IPR013815">
    <property type="entry name" value="ATP_grasp_subdomain_1"/>
</dbReference>
<dbReference type="GO" id="GO:0046872">
    <property type="term" value="F:metal ion binding"/>
    <property type="evidence" value="ECO:0007669"/>
    <property type="project" value="UniProtKB-KW"/>
</dbReference>
<proteinExistence type="predicted"/>
<evidence type="ECO:0000313" key="13">
    <source>
        <dbReference type="Proteomes" id="UP001366166"/>
    </source>
</evidence>
<comment type="cofactor">
    <cofactor evidence="2">
        <name>Mg(2+)</name>
        <dbReference type="ChEBI" id="CHEBI:18420"/>
    </cofactor>
</comment>
<comment type="cofactor">
    <cofactor evidence="1">
        <name>Mn(2+)</name>
        <dbReference type="ChEBI" id="CHEBI:29035"/>
    </cofactor>
</comment>
<evidence type="ECO:0000256" key="10">
    <source>
        <dbReference type="PROSITE-ProRule" id="PRU00409"/>
    </source>
</evidence>
<evidence type="ECO:0000256" key="9">
    <source>
        <dbReference type="ARBA" id="ARBA00023211"/>
    </source>
</evidence>
<evidence type="ECO:0000256" key="5">
    <source>
        <dbReference type="ARBA" id="ARBA00022741"/>
    </source>
</evidence>
<name>A0AAU9EU89_9BACT</name>
<evidence type="ECO:0000313" key="12">
    <source>
        <dbReference type="EMBL" id="BEQ16674.1"/>
    </source>
</evidence>
<dbReference type="InterPro" id="IPR011761">
    <property type="entry name" value="ATP-grasp"/>
</dbReference>
<dbReference type="RefSeq" id="WP_338602846.1">
    <property type="nucleotide sequence ID" value="NZ_AP028679.1"/>
</dbReference>
<keyword evidence="6 10" id="KW-0067">ATP-binding</keyword>
<keyword evidence="3 12" id="KW-0436">Ligase</keyword>
<dbReference type="Pfam" id="PF08443">
    <property type="entry name" value="RimK"/>
    <property type="match status" value="1"/>
</dbReference>
<keyword evidence="9" id="KW-0464">Manganese</keyword>
<accession>A0AAU9EU89</accession>
<keyword evidence="5 10" id="KW-0547">Nucleotide-binding</keyword>
<evidence type="ECO:0000256" key="4">
    <source>
        <dbReference type="ARBA" id="ARBA00022723"/>
    </source>
</evidence>
<dbReference type="InterPro" id="IPR004666">
    <property type="entry name" value="Rp_bS6_RimK/Lys_biosynth_LsyX"/>
</dbReference>
<dbReference type="Proteomes" id="UP001366166">
    <property type="component" value="Chromosome"/>
</dbReference>
<dbReference type="Pfam" id="PF18030">
    <property type="entry name" value="Rimk_N"/>
    <property type="match status" value="1"/>
</dbReference>
<dbReference type="PROSITE" id="PS50975">
    <property type="entry name" value="ATP_GRASP"/>
    <property type="match status" value="1"/>
</dbReference>
<organism evidence="12 13">
    <name type="scientific">Desulfoferula mesophila</name>
    <dbReference type="NCBI Taxonomy" id="3058419"/>
    <lineage>
        <taxon>Bacteria</taxon>
        <taxon>Pseudomonadati</taxon>
        <taxon>Thermodesulfobacteriota</taxon>
        <taxon>Desulfarculia</taxon>
        <taxon>Desulfarculales</taxon>
        <taxon>Desulfarculaceae</taxon>
        <taxon>Desulfoferula</taxon>
    </lineage>
</organism>
<sequence length="292" mass="31663">MRLAVISVQGKDYHPNRRLIEAARSRGLSLELLHPFHTWCALTGEGAGLLEGRPAPTLAFPRVGSTISPYTLLLLRHLELLGCRLVNRPAAVETASFKDRCLQTLSAAGIKVPDTVFINRPQAWAAAVERLGGYPLVAKLPQGRQGRGVALLLGEAEADLARRLWLRQRRGILLQRYLPPQDRRDIRVLVVGGRAAAAVELTPPPGEFRANVHLGGRARSLETDGEAGRLAVRAAQALGLEVAGVDLVRVGDKMYYAMEVNHSPGFQGLEEATGLDVAGLLLDHALKIARET</sequence>
<dbReference type="Gene3D" id="3.30.1490.20">
    <property type="entry name" value="ATP-grasp fold, A domain"/>
    <property type="match status" value="1"/>
</dbReference>
<dbReference type="Gene3D" id="3.40.50.20">
    <property type="match status" value="1"/>
</dbReference>
<gene>
    <name evidence="12" type="primary">rimK2</name>
    <name evidence="12" type="ORF">FAK_37400</name>
</gene>
<keyword evidence="13" id="KW-1185">Reference proteome</keyword>
<evidence type="ECO:0000256" key="1">
    <source>
        <dbReference type="ARBA" id="ARBA00001936"/>
    </source>
</evidence>
<dbReference type="SUPFAM" id="SSF56059">
    <property type="entry name" value="Glutathione synthetase ATP-binding domain-like"/>
    <property type="match status" value="1"/>
</dbReference>
<dbReference type="NCBIfam" id="TIGR00768">
    <property type="entry name" value="rimK_fam"/>
    <property type="match status" value="1"/>
</dbReference>
<evidence type="ECO:0000256" key="8">
    <source>
        <dbReference type="ARBA" id="ARBA00022917"/>
    </source>
</evidence>
<dbReference type="AlphaFoldDB" id="A0AAU9EU89"/>
<reference evidence="13" key="1">
    <citation type="journal article" date="2023" name="Arch. Microbiol.">
        <title>Desulfoferula mesophilus gen. nov. sp. nov., a mesophilic sulfate-reducing bacterium isolated from a brackish lake sediment.</title>
        <authorList>
            <person name="Watanabe T."/>
            <person name="Yabe T."/>
            <person name="Tsuji J.M."/>
            <person name="Fukui M."/>
        </authorList>
    </citation>
    <scope>NUCLEOTIDE SEQUENCE [LARGE SCALE GENOMIC DNA]</scope>
    <source>
        <strain evidence="13">12FAK</strain>
    </source>
</reference>
<dbReference type="GO" id="GO:0006412">
    <property type="term" value="P:translation"/>
    <property type="evidence" value="ECO:0007669"/>
    <property type="project" value="UniProtKB-KW"/>
</dbReference>
<dbReference type="InterPro" id="IPR041107">
    <property type="entry name" value="Rimk_N"/>
</dbReference>
<dbReference type="EMBL" id="AP028679">
    <property type="protein sequence ID" value="BEQ16674.1"/>
    <property type="molecule type" value="Genomic_DNA"/>
</dbReference>
<dbReference type="GO" id="GO:0009432">
    <property type="term" value="P:SOS response"/>
    <property type="evidence" value="ECO:0007669"/>
    <property type="project" value="TreeGrafter"/>
</dbReference>
<dbReference type="PANTHER" id="PTHR21621">
    <property type="entry name" value="RIBOSOMAL PROTEIN S6 MODIFICATION PROTEIN"/>
    <property type="match status" value="1"/>
</dbReference>
<evidence type="ECO:0000256" key="2">
    <source>
        <dbReference type="ARBA" id="ARBA00001946"/>
    </source>
</evidence>
<dbReference type="PANTHER" id="PTHR21621:SF0">
    <property type="entry name" value="BETA-CITRYLGLUTAMATE SYNTHASE B-RELATED"/>
    <property type="match status" value="1"/>
</dbReference>
<evidence type="ECO:0000256" key="6">
    <source>
        <dbReference type="ARBA" id="ARBA00022840"/>
    </source>
</evidence>
<evidence type="ECO:0000256" key="7">
    <source>
        <dbReference type="ARBA" id="ARBA00022842"/>
    </source>
</evidence>
<evidence type="ECO:0000256" key="3">
    <source>
        <dbReference type="ARBA" id="ARBA00022598"/>
    </source>
</evidence>
<feature type="domain" description="ATP-grasp" evidence="11">
    <location>
        <begin position="102"/>
        <end position="286"/>
    </location>
</feature>
<dbReference type="GO" id="GO:0005524">
    <property type="term" value="F:ATP binding"/>
    <property type="evidence" value="ECO:0007669"/>
    <property type="project" value="UniProtKB-UniRule"/>
</dbReference>